<keyword evidence="6 8" id="KW-0539">Nucleus</keyword>
<reference evidence="11 12" key="1">
    <citation type="submission" date="2019-02" db="EMBL/GenBank/DDBJ databases">
        <title>Genome sequencing of the rare red list fungi Phellinidium pouzarii.</title>
        <authorList>
            <person name="Buettner E."/>
            <person name="Kellner H."/>
        </authorList>
    </citation>
    <scope>NUCLEOTIDE SEQUENCE [LARGE SCALE GENOMIC DNA]</scope>
    <source>
        <strain evidence="11 12">DSM 108285</strain>
    </source>
</reference>
<dbReference type="Gene3D" id="1.20.58.1590">
    <property type="entry name" value="Tethering factor for nuclear proteasome Cut8/Sts1"/>
    <property type="match status" value="1"/>
</dbReference>
<feature type="compositionally biased region" description="Basic and acidic residues" evidence="9">
    <location>
        <begin position="247"/>
        <end position="262"/>
    </location>
</feature>
<feature type="region of interest" description="Disordered" evidence="9">
    <location>
        <begin position="182"/>
        <end position="271"/>
    </location>
</feature>
<protein>
    <recommendedName>
        <fullName evidence="8">Tethering factor for nuclear proteasome STS1</fullName>
    </recommendedName>
</protein>
<dbReference type="InterPro" id="IPR013868">
    <property type="entry name" value="Cut8/Sts1_fam"/>
</dbReference>
<gene>
    <name evidence="11" type="ORF">EW145_g1982</name>
</gene>
<keyword evidence="12" id="KW-1185">Reference proteome</keyword>
<evidence type="ECO:0000313" key="12">
    <source>
        <dbReference type="Proteomes" id="UP000308199"/>
    </source>
</evidence>
<dbReference type="InterPro" id="IPR036397">
    <property type="entry name" value="RNaseH_sf"/>
</dbReference>
<dbReference type="GO" id="GO:0008408">
    <property type="term" value="F:3'-5' exonuclease activity"/>
    <property type="evidence" value="ECO:0007669"/>
    <property type="project" value="InterPro"/>
</dbReference>
<evidence type="ECO:0000259" key="10">
    <source>
        <dbReference type="SMART" id="SM00479"/>
    </source>
</evidence>
<dbReference type="GO" id="GO:0071630">
    <property type="term" value="P:nuclear protein quality control by the ubiquitin-proteasome system"/>
    <property type="evidence" value="ECO:0007669"/>
    <property type="project" value="UniProtKB-UniRule"/>
</dbReference>
<keyword evidence="4" id="KW-0378">Hydrolase</keyword>
<comment type="similarity">
    <text evidence="1">Belongs to the REXO4 family.</text>
</comment>
<dbReference type="InterPro" id="IPR038422">
    <property type="entry name" value="Cut8/Sts1_sf"/>
</dbReference>
<feature type="compositionally biased region" description="Polar residues" evidence="9">
    <location>
        <begin position="350"/>
        <end position="362"/>
    </location>
</feature>
<evidence type="ECO:0000256" key="7">
    <source>
        <dbReference type="ARBA" id="ARBA00025599"/>
    </source>
</evidence>
<organism evidence="11 12">
    <name type="scientific">Phellinidium pouzarii</name>
    <dbReference type="NCBI Taxonomy" id="167371"/>
    <lineage>
        <taxon>Eukaryota</taxon>
        <taxon>Fungi</taxon>
        <taxon>Dikarya</taxon>
        <taxon>Basidiomycota</taxon>
        <taxon>Agaricomycotina</taxon>
        <taxon>Agaricomycetes</taxon>
        <taxon>Hymenochaetales</taxon>
        <taxon>Hymenochaetaceae</taxon>
        <taxon>Phellinidium</taxon>
    </lineage>
</organism>
<dbReference type="CDD" id="cd06144">
    <property type="entry name" value="REX4_like"/>
    <property type="match status" value="1"/>
</dbReference>
<evidence type="ECO:0000256" key="8">
    <source>
        <dbReference type="RuleBase" id="RU368013"/>
    </source>
</evidence>
<evidence type="ECO:0000256" key="6">
    <source>
        <dbReference type="ARBA" id="ARBA00023242"/>
    </source>
</evidence>
<comment type="caution">
    <text evidence="11">The sequence shown here is derived from an EMBL/GenBank/DDBJ whole genome shotgun (WGS) entry which is preliminary data.</text>
</comment>
<dbReference type="OrthoDB" id="8191639at2759"/>
<dbReference type="InterPro" id="IPR047021">
    <property type="entry name" value="REXO1/3/4-like"/>
</dbReference>
<dbReference type="PANTHER" id="PTHR12801">
    <property type="entry name" value="RNA EXONUCLEASE REXO1 / RECO3 FAMILY MEMBER-RELATED"/>
    <property type="match status" value="1"/>
</dbReference>
<dbReference type="GO" id="GO:0031144">
    <property type="term" value="P:proteasome localization"/>
    <property type="evidence" value="ECO:0007669"/>
    <property type="project" value="UniProtKB-UniRule"/>
</dbReference>
<keyword evidence="5" id="KW-0269">Exonuclease</keyword>
<dbReference type="Gene3D" id="3.30.230.90">
    <property type="match status" value="1"/>
</dbReference>
<keyword evidence="2" id="KW-0698">rRNA processing</keyword>
<evidence type="ECO:0000313" key="11">
    <source>
        <dbReference type="EMBL" id="THH09464.1"/>
    </source>
</evidence>
<dbReference type="SMART" id="SM00479">
    <property type="entry name" value="EXOIII"/>
    <property type="match status" value="1"/>
</dbReference>
<feature type="compositionally biased region" description="Polar residues" evidence="9">
    <location>
        <begin position="197"/>
        <end position="207"/>
    </location>
</feature>
<evidence type="ECO:0000256" key="4">
    <source>
        <dbReference type="ARBA" id="ARBA00022801"/>
    </source>
</evidence>
<sequence length="1284" mass="142340">MQPSSHLSRTLDGVDTEVVIQKYADRILVLVSQLGKVGNLIQASIPPTTPLDPPSYTSDDIPLFEPPSSIELIPLLGGAPSQHLAALHPLYASHIATLIWTVSTQAGDGAGRPSVVVGLALKKRPGDDGGNASLSISTQNTFKGIMKMVSDLQNKTVLKSAVTHSPSPLGFGFGLSTAALPGWQPPAMQPPAFLPSPSHQAFSAQKTAQKRRHDDADDDESMDRSPTPERRPTRRIKQIRQRLPESGSHEGGDHDKPNKENKSPGCDPGDGVDIGMLLASLPPQSLLPILTSLLSENPSLMPTVLSLIPRPTLDTALNAINQAAKKLRDEYPYSVSSPLPLSQQSTTSPFGSGSNVFGTNRSNISTSLTTTSGFGRSSHSPAHNTGMRDSYVLSRLRPLIAEFVSTAFSYMPYFSYRSESSASQPTLPGKEKVYAHPTETFGYLSVLTDHLLCQNSLCQSTLGPLILPRLLQEWMAWVNRVDMVLKQGGIFGSGVAQSWVEALDRYAEAKLQGVNGELGDGLKTDELEQYCLSLVILPHACFNMRFRSIARKHFFIFHTAIRALNKTTSAQASVDRSSADPDVVDAHDIIDTYDNLTASGRPKGGVRNLAISDTAIRVEPEQAGYTASQCMSSLHVTPEGKSPRGISQHTLSSQEYPSAIDGHHPVKFTQNVAPLDVDTLAPHEHSGLSEEHFSEPWIPDTELRGLLKSAVSRPYKWISRPRLFHPVTPEELELRLHQALTRSPLPSLSHLIFYHNAYPLLQSASSYNFLIQLAIRHTTYTVAFRLLKSLQANNIEPNSYTKQLFVRLLVRIGRWDQAWSFVHRELSFGDKQDQLQLLLEMFGRSKPEEFHGKPPSTEYTLPGVALGQPDRVPQIHDTRTQCTIPQDVQSLILPSLSFFLPASGLPPDRFVLVVVRYLLQKSHVEVARAVTLEWISRIPKRLSLHRKSRCLYILHLHLGYSRTGLKAHFANRKFVNTFLEHQPHLRPTSSTLLLLLGSLKQARPKPTYHALQLVYAFRKKWGRAMVDRRVRRRIVTIAEQEGHIKVAKEWLSVENRALVWRKIRALQREVIGDQNSMLPRRIRRIQSRKVLFLALGTVCCGVGPGGSTSMVARVSLIDYRGNTILDTYVHPTMPVTDYRTSTTGIEAKHLNSDSAMQFNAVQSLVAEYIKGKILVGHSLWQDLSVLGIPHPAVATRDVALYMPFRNALQSPNQAVGLQTLVWHLMRRRIQYGKLDSVENARAALDLYRSDATSWESSVSSAKWAVHPPTFLVQQAMASLSFTTL</sequence>
<feature type="region of interest" description="Disordered" evidence="9">
    <location>
        <begin position="338"/>
        <end position="362"/>
    </location>
</feature>
<evidence type="ECO:0000256" key="9">
    <source>
        <dbReference type="SAM" id="MobiDB-lite"/>
    </source>
</evidence>
<dbReference type="InterPro" id="IPR012337">
    <property type="entry name" value="RNaseH-like_sf"/>
</dbReference>
<name>A0A4S4LCH2_9AGAM</name>
<evidence type="ECO:0000256" key="2">
    <source>
        <dbReference type="ARBA" id="ARBA00022552"/>
    </source>
</evidence>
<evidence type="ECO:0000256" key="1">
    <source>
        <dbReference type="ARBA" id="ARBA00010489"/>
    </source>
</evidence>
<dbReference type="InterPro" id="IPR053720">
    <property type="entry name" value="Psm_Assembly_Chaperone"/>
</dbReference>
<keyword evidence="3" id="KW-0540">Nuclease</keyword>
<dbReference type="EMBL" id="SGPK01000062">
    <property type="protein sequence ID" value="THH09464.1"/>
    <property type="molecule type" value="Genomic_DNA"/>
</dbReference>
<comment type="function">
    <text evidence="7">Exoribonuclease involved in ribosome biosynthesis. Involved in the processing of ITS1, the internal transcribed spacer localized between the 18S and 5.8S rRNAs.</text>
</comment>
<dbReference type="InterPro" id="IPR037431">
    <property type="entry name" value="REX4_DEDDh_dom"/>
</dbReference>
<keyword evidence="8" id="KW-0653">Protein transport</keyword>
<dbReference type="GO" id="GO:0005737">
    <property type="term" value="C:cytoplasm"/>
    <property type="evidence" value="ECO:0007669"/>
    <property type="project" value="UniProtKB-SubCell"/>
</dbReference>
<feature type="compositionally biased region" description="Basic and acidic residues" evidence="9">
    <location>
        <begin position="222"/>
        <end position="231"/>
    </location>
</feature>
<keyword evidence="8" id="KW-0963">Cytoplasm</keyword>
<comment type="subunit">
    <text evidence="8">Binds the proteasome.</text>
</comment>
<dbReference type="Gene3D" id="3.30.420.10">
    <property type="entry name" value="Ribonuclease H-like superfamily/Ribonuclease H"/>
    <property type="match status" value="1"/>
</dbReference>
<dbReference type="InterPro" id="IPR013520">
    <property type="entry name" value="Ribonucl_H"/>
</dbReference>
<dbReference type="GO" id="GO:0006364">
    <property type="term" value="P:rRNA processing"/>
    <property type="evidence" value="ECO:0007669"/>
    <property type="project" value="UniProtKB-KW"/>
</dbReference>
<dbReference type="GO" id="GO:0015031">
    <property type="term" value="P:protein transport"/>
    <property type="evidence" value="ECO:0007669"/>
    <property type="project" value="UniProtKB-UniRule"/>
</dbReference>
<proteinExistence type="inferred from homology"/>
<evidence type="ECO:0000256" key="3">
    <source>
        <dbReference type="ARBA" id="ARBA00022722"/>
    </source>
</evidence>
<dbReference type="SUPFAM" id="SSF53098">
    <property type="entry name" value="Ribonuclease H-like"/>
    <property type="match status" value="1"/>
</dbReference>
<comment type="similarity">
    <text evidence="8">Belongs to the cut8/STS1 family.</text>
</comment>
<keyword evidence="8" id="KW-0813">Transport</keyword>
<accession>A0A4S4LCH2</accession>
<dbReference type="GO" id="GO:0003676">
    <property type="term" value="F:nucleic acid binding"/>
    <property type="evidence" value="ECO:0007669"/>
    <property type="project" value="InterPro"/>
</dbReference>
<dbReference type="Pfam" id="PF08559">
    <property type="entry name" value="Cut8"/>
    <property type="match status" value="1"/>
</dbReference>
<feature type="compositionally biased region" description="Low complexity" evidence="9">
    <location>
        <begin position="338"/>
        <end position="349"/>
    </location>
</feature>
<dbReference type="Proteomes" id="UP000308199">
    <property type="component" value="Unassembled WGS sequence"/>
</dbReference>
<comment type="subcellular location">
    <subcellularLocation>
        <location evidence="8">Cytoplasm</location>
    </subcellularLocation>
    <subcellularLocation>
        <location evidence="8">Nucleus</location>
    </subcellularLocation>
</comment>
<feature type="domain" description="Exonuclease" evidence="10">
    <location>
        <begin position="1091"/>
        <end position="1256"/>
    </location>
</feature>
<feature type="compositionally biased region" description="Pro residues" evidence="9">
    <location>
        <begin position="183"/>
        <end position="194"/>
    </location>
</feature>
<dbReference type="GO" id="GO:0005634">
    <property type="term" value="C:nucleus"/>
    <property type="evidence" value="ECO:0007669"/>
    <property type="project" value="UniProtKB-SubCell"/>
</dbReference>
<evidence type="ECO:0000256" key="5">
    <source>
        <dbReference type="ARBA" id="ARBA00022839"/>
    </source>
</evidence>
<comment type="function">
    <text evidence="8">Involved in ubiquitin-mediated protein degradation. Regulatory factor in the ubiquitin/proteasome pathway that controls the turnover of proteasome substrates. Targets proteasomes to the nucleus and facilitates the degradation of nuclear proteins.</text>
</comment>
<dbReference type="PANTHER" id="PTHR12801:SF45">
    <property type="entry name" value="RNA EXONUCLEASE 4"/>
    <property type="match status" value="1"/>
</dbReference>